<dbReference type="CDD" id="cd00082">
    <property type="entry name" value="HisKA"/>
    <property type="match status" value="1"/>
</dbReference>
<dbReference type="InterPro" id="IPR004358">
    <property type="entry name" value="Sig_transdc_His_kin-like_C"/>
</dbReference>
<dbReference type="GO" id="GO:0005886">
    <property type="term" value="C:plasma membrane"/>
    <property type="evidence" value="ECO:0007669"/>
    <property type="project" value="TreeGrafter"/>
</dbReference>
<dbReference type="SUPFAM" id="SSF47384">
    <property type="entry name" value="Homodimeric domain of signal transducing histidine kinase"/>
    <property type="match status" value="1"/>
</dbReference>
<keyword evidence="10 11" id="KW-0472">Membrane</keyword>
<dbReference type="Pfam" id="PF00512">
    <property type="entry name" value="HisKA"/>
    <property type="match status" value="1"/>
</dbReference>
<reference evidence="13 14" key="1">
    <citation type="submission" date="2020-11" db="EMBL/GenBank/DDBJ databases">
        <title>Draft genome sequencing of a Lachnospiraceae strain isolated from anoxic soil subjected to BSD treatment.</title>
        <authorList>
            <person name="Uek A."/>
            <person name="Tonouchi A."/>
        </authorList>
    </citation>
    <scope>NUCLEOTIDE SEQUENCE [LARGE SCALE GENOMIC DNA]</scope>
    <source>
        <strain evidence="13 14">TB5</strain>
    </source>
</reference>
<feature type="domain" description="Histidine kinase" evidence="12">
    <location>
        <begin position="88"/>
        <end position="296"/>
    </location>
</feature>
<evidence type="ECO:0000256" key="6">
    <source>
        <dbReference type="ARBA" id="ARBA00022692"/>
    </source>
</evidence>
<proteinExistence type="predicted"/>
<evidence type="ECO:0000256" key="10">
    <source>
        <dbReference type="ARBA" id="ARBA00023136"/>
    </source>
</evidence>
<keyword evidence="14" id="KW-1185">Reference proteome</keyword>
<evidence type="ECO:0000313" key="13">
    <source>
        <dbReference type="EMBL" id="BCN28907.1"/>
    </source>
</evidence>
<dbReference type="Pfam" id="PF02518">
    <property type="entry name" value="HATPase_c"/>
    <property type="match status" value="1"/>
</dbReference>
<evidence type="ECO:0000259" key="12">
    <source>
        <dbReference type="PROSITE" id="PS50109"/>
    </source>
</evidence>
<organism evidence="13 14">
    <name type="scientific">Anaeromicropila herbilytica</name>
    <dbReference type="NCBI Taxonomy" id="2785025"/>
    <lineage>
        <taxon>Bacteria</taxon>
        <taxon>Bacillati</taxon>
        <taxon>Bacillota</taxon>
        <taxon>Clostridia</taxon>
        <taxon>Lachnospirales</taxon>
        <taxon>Lachnospiraceae</taxon>
        <taxon>Anaeromicropila</taxon>
    </lineage>
</organism>
<gene>
    <name evidence="13" type="ORF">bsdtb5_02020</name>
</gene>
<dbReference type="EMBL" id="AP024169">
    <property type="protein sequence ID" value="BCN28907.1"/>
    <property type="molecule type" value="Genomic_DNA"/>
</dbReference>
<dbReference type="InterPro" id="IPR036097">
    <property type="entry name" value="HisK_dim/P_sf"/>
</dbReference>
<dbReference type="InterPro" id="IPR005467">
    <property type="entry name" value="His_kinase_dom"/>
</dbReference>
<evidence type="ECO:0000256" key="4">
    <source>
        <dbReference type="ARBA" id="ARBA00022553"/>
    </source>
</evidence>
<sequence>MIYAIILLIIIIVILLSYLCLLQAQIRRVNYMLEKRTMEHSRQYINLDMINSELNKLVKNINLCLKAEESIRLGTVREEKKFRELIANISHDLRTPLTAAKGYLQLLQKEKLTKEQQDKLEISVKHTNELGLMVEHFFEYAYLLNNEPDIHIERFNVTNLVTECLIGSVTMFEEKGLDVVYEEPAPIYINADKEMTTRIIRNLIRNCAEHSTETVTVKLERGNMCSLTFINPINNMDLIESDRIFERFYTGDSSRKHSTGLGLSIVKILAEKMGGNVGCVVEGDLLNVLVRFPLAK</sequence>
<dbReference type="InterPro" id="IPR003661">
    <property type="entry name" value="HisK_dim/P_dom"/>
</dbReference>
<keyword evidence="6 11" id="KW-0812">Transmembrane</keyword>
<dbReference type="SMART" id="SM00387">
    <property type="entry name" value="HATPase_c"/>
    <property type="match status" value="1"/>
</dbReference>
<comment type="catalytic activity">
    <reaction evidence="1">
        <text>ATP + protein L-histidine = ADP + protein N-phospho-L-histidine.</text>
        <dbReference type="EC" id="2.7.13.3"/>
    </reaction>
</comment>
<dbReference type="InterPro" id="IPR050398">
    <property type="entry name" value="HssS/ArlS-like"/>
</dbReference>
<evidence type="ECO:0000256" key="3">
    <source>
        <dbReference type="ARBA" id="ARBA00012438"/>
    </source>
</evidence>
<evidence type="ECO:0000256" key="5">
    <source>
        <dbReference type="ARBA" id="ARBA00022679"/>
    </source>
</evidence>
<evidence type="ECO:0000256" key="8">
    <source>
        <dbReference type="ARBA" id="ARBA00022989"/>
    </source>
</evidence>
<dbReference type="PANTHER" id="PTHR45528:SF8">
    <property type="entry name" value="HISTIDINE KINASE"/>
    <property type="match status" value="1"/>
</dbReference>
<feature type="transmembrane region" description="Helical" evidence="11">
    <location>
        <begin position="6"/>
        <end position="26"/>
    </location>
</feature>
<accession>A0A7R7EI70</accession>
<evidence type="ECO:0000313" key="14">
    <source>
        <dbReference type="Proteomes" id="UP000595897"/>
    </source>
</evidence>
<dbReference type="CDD" id="cd00075">
    <property type="entry name" value="HATPase"/>
    <property type="match status" value="1"/>
</dbReference>
<dbReference type="Gene3D" id="3.30.565.10">
    <property type="entry name" value="Histidine kinase-like ATPase, C-terminal domain"/>
    <property type="match status" value="1"/>
</dbReference>
<name>A0A7R7EI70_9FIRM</name>
<dbReference type="SMART" id="SM00388">
    <property type="entry name" value="HisKA"/>
    <property type="match status" value="1"/>
</dbReference>
<dbReference type="SUPFAM" id="SSF55874">
    <property type="entry name" value="ATPase domain of HSP90 chaperone/DNA topoisomerase II/histidine kinase"/>
    <property type="match status" value="1"/>
</dbReference>
<dbReference type="PRINTS" id="PR00344">
    <property type="entry name" value="BCTRLSENSOR"/>
</dbReference>
<dbReference type="Gene3D" id="1.10.287.130">
    <property type="match status" value="1"/>
</dbReference>
<dbReference type="EC" id="2.7.13.3" evidence="3"/>
<keyword evidence="9" id="KW-0902">Two-component regulatory system</keyword>
<evidence type="ECO:0000256" key="9">
    <source>
        <dbReference type="ARBA" id="ARBA00023012"/>
    </source>
</evidence>
<keyword evidence="4" id="KW-0597">Phosphoprotein</keyword>
<dbReference type="AlphaFoldDB" id="A0A7R7EI70"/>
<keyword evidence="8 11" id="KW-1133">Transmembrane helix</keyword>
<dbReference type="PANTHER" id="PTHR45528">
    <property type="entry name" value="SENSOR HISTIDINE KINASE CPXA"/>
    <property type="match status" value="1"/>
</dbReference>
<evidence type="ECO:0000256" key="2">
    <source>
        <dbReference type="ARBA" id="ARBA00004141"/>
    </source>
</evidence>
<evidence type="ECO:0000256" key="1">
    <source>
        <dbReference type="ARBA" id="ARBA00000085"/>
    </source>
</evidence>
<dbReference type="GO" id="GO:0000155">
    <property type="term" value="F:phosphorelay sensor kinase activity"/>
    <property type="evidence" value="ECO:0007669"/>
    <property type="project" value="InterPro"/>
</dbReference>
<keyword evidence="5" id="KW-0808">Transferase</keyword>
<dbReference type="Proteomes" id="UP000595897">
    <property type="component" value="Chromosome"/>
</dbReference>
<dbReference type="RefSeq" id="WP_271714211.1">
    <property type="nucleotide sequence ID" value="NZ_AP024169.1"/>
</dbReference>
<dbReference type="InterPro" id="IPR036890">
    <property type="entry name" value="HATPase_C_sf"/>
</dbReference>
<keyword evidence="7 13" id="KW-0418">Kinase</keyword>
<evidence type="ECO:0000256" key="7">
    <source>
        <dbReference type="ARBA" id="ARBA00022777"/>
    </source>
</evidence>
<dbReference type="KEGG" id="ahb:bsdtb5_02020"/>
<evidence type="ECO:0000256" key="11">
    <source>
        <dbReference type="SAM" id="Phobius"/>
    </source>
</evidence>
<dbReference type="InterPro" id="IPR003594">
    <property type="entry name" value="HATPase_dom"/>
</dbReference>
<comment type="subcellular location">
    <subcellularLocation>
        <location evidence="2">Membrane</location>
        <topology evidence="2">Multi-pass membrane protein</topology>
    </subcellularLocation>
</comment>
<protein>
    <recommendedName>
        <fullName evidence="3">histidine kinase</fullName>
        <ecNumber evidence="3">2.7.13.3</ecNumber>
    </recommendedName>
</protein>
<dbReference type="PROSITE" id="PS50109">
    <property type="entry name" value="HIS_KIN"/>
    <property type="match status" value="1"/>
</dbReference>